<reference evidence="1 2" key="1">
    <citation type="submission" date="2019-04" db="EMBL/GenBank/DDBJ databases">
        <title>Fungal friends and foes A comparative genomics study of 23 Aspergillus species from section Flavi.</title>
        <authorList>
            <consortium name="DOE Joint Genome Institute"/>
            <person name="Kjaerbolling I."/>
            <person name="Vesth T.C."/>
            <person name="Frisvad J.C."/>
            <person name="Nybo J.L."/>
            <person name="Theobald S."/>
            <person name="Kildgaard S."/>
            <person name="Petersen T.I."/>
            <person name="Kuo A."/>
            <person name="Sato A."/>
            <person name="Lyhne E.K."/>
            <person name="Kogle M.E."/>
            <person name="Wiebenga A."/>
            <person name="Kun R.S."/>
            <person name="Lubbers R.J."/>
            <person name="Makela M.R."/>
            <person name="Barry K."/>
            <person name="Chovatia M."/>
            <person name="Clum A."/>
            <person name="Daum C."/>
            <person name="Haridas S."/>
            <person name="He G."/>
            <person name="LaButti K."/>
            <person name="Lipzen A."/>
            <person name="Mondo S."/>
            <person name="Pangilinan J."/>
            <person name="Riley R."/>
            <person name="Salamov A."/>
            <person name="Simmons B.A."/>
            <person name="Magnuson J.K."/>
            <person name="Henrissat B."/>
            <person name="Mortensen U.H."/>
            <person name="Larsen T.O."/>
            <person name="De vries R.P."/>
            <person name="Grigoriev I.V."/>
            <person name="Machida M."/>
            <person name="Baker S.E."/>
            <person name="Andersen M.R."/>
        </authorList>
    </citation>
    <scope>NUCLEOTIDE SEQUENCE [LARGE SCALE GENOMIC DNA]</scope>
    <source>
        <strain evidence="1 2">CBS 117618</strain>
    </source>
</reference>
<dbReference type="VEuPathDB" id="FungiDB:BDV34DRAFT_100061"/>
<accession>A0A5N6DK78</accession>
<evidence type="ECO:0000313" key="2">
    <source>
        <dbReference type="Proteomes" id="UP000326532"/>
    </source>
</evidence>
<sequence length="80" mass="9325">MIWLIQVQELKRYVAVRVCSENRNPLEFSMLSRETERELKDNDDTCGIRSSEYLGSEWHTCLLCDNTGKNEYLCGSGYII</sequence>
<dbReference type="Proteomes" id="UP000326532">
    <property type="component" value="Unassembled WGS sequence"/>
</dbReference>
<evidence type="ECO:0000313" key="1">
    <source>
        <dbReference type="EMBL" id="KAB8205512.1"/>
    </source>
</evidence>
<name>A0A5N6DK78_ASPPA</name>
<protein>
    <submittedName>
        <fullName evidence="1">Uncharacterized protein</fullName>
    </submittedName>
</protein>
<keyword evidence="2" id="KW-1185">Reference proteome</keyword>
<organism evidence="1 2">
    <name type="scientific">Aspergillus parasiticus</name>
    <dbReference type="NCBI Taxonomy" id="5067"/>
    <lineage>
        <taxon>Eukaryota</taxon>
        <taxon>Fungi</taxon>
        <taxon>Dikarya</taxon>
        <taxon>Ascomycota</taxon>
        <taxon>Pezizomycotina</taxon>
        <taxon>Eurotiomycetes</taxon>
        <taxon>Eurotiomycetidae</taxon>
        <taxon>Eurotiales</taxon>
        <taxon>Aspergillaceae</taxon>
        <taxon>Aspergillus</taxon>
        <taxon>Aspergillus subgen. Circumdati</taxon>
    </lineage>
</organism>
<gene>
    <name evidence="1" type="ORF">BDV34DRAFT_100061</name>
</gene>
<proteinExistence type="predicted"/>
<dbReference type="EMBL" id="ML734970">
    <property type="protein sequence ID" value="KAB8205512.1"/>
    <property type="molecule type" value="Genomic_DNA"/>
</dbReference>
<dbReference type="AlphaFoldDB" id="A0A5N6DK78"/>